<feature type="region of interest" description="Disordered" evidence="2">
    <location>
        <begin position="173"/>
        <end position="212"/>
    </location>
</feature>
<dbReference type="PANTHER" id="PTHR12550:SF49">
    <property type="entry name" value="PROTEIN HUA2-LIKE 2-RELATED"/>
    <property type="match status" value="1"/>
</dbReference>
<dbReference type="SMART" id="SM00293">
    <property type="entry name" value="PWWP"/>
    <property type="match status" value="1"/>
</dbReference>
<dbReference type="InterPro" id="IPR008942">
    <property type="entry name" value="ENTH_VHS"/>
</dbReference>
<protein>
    <recommendedName>
        <fullName evidence="7">PWWP domain-containing protein</fullName>
    </recommendedName>
</protein>
<evidence type="ECO:0000313" key="6">
    <source>
        <dbReference type="Proteomes" id="UP000595140"/>
    </source>
</evidence>
<keyword evidence="1" id="KW-0507">mRNA processing</keyword>
<evidence type="ECO:0000259" key="4">
    <source>
        <dbReference type="PROSITE" id="PS51391"/>
    </source>
</evidence>
<evidence type="ECO:0000259" key="3">
    <source>
        <dbReference type="PROSITE" id="PS50812"/>
    </source>
</evidence>
<dbReference type="GO" id="GO:0005634">
    <property type="term" value="C:nucleus"/>
    <property type="evidence" value="ECO:0007669"/>
    <property type="project" value="UniProtKB-ARBA"/>
</dbReference>
<dbReference type="GO" id="GO:0006397">
    <property type="term" value="P:mRNA processing"/>
    <property type="evidence" value="ECO:0007669"/>
    <property type="project" value="UniProtKB-KW"/>
</dbReference>
<sequence>MAPGRKRGGGSKAASARRQWKIGDLVLAKVKGFPAWPATVSEPEKWGYPPDWKKVLVYFFGTQQIAFCNPSDVEAFTEEKKESLVGKRHGKGADFARALREIIDCYEKLKKESTRSDLMYEMPTETHSCQTMKQVVGDSSGRNCSTKIGTTGAVEEISFDEQMPSKEPNGMVEGMHFSNTPSRRKLDSLRPRICTTQKRSSSSSLRNDTLRRSQRTRKLLDDANMDGVGSPTSFSNDSFEEIDSEIVTADSDSSSFNEGSSVESGCKLEPRSLEHCEGEVEFDHKLDFRGNAVILKKKRKPNRKRFPNVSTAATADPFKETISETQMVVSGHKVLNNVEKPTESFVKSIKEDGDEHLPLFKRARVRMSRASPVKELDVSVQVEDKRTEVCNAPREQCTLSFHEGDSSIAQNLPTSNTSPVKVEQFCTKKFGGSVAGESALPPSKRLHRALQAMSANTSEDNQRNFGGLSKINNSIGGCSSVGYCSGSLDSCDVDNESGKERVEKLLINASNDDSTQLTTGTAVPADILEIKPANVGEIQAKVESRNGDLVKISINHSDMPSAPVVCVNDNHKFDGSDFSKPSGKSACETHPLCSDSFESNKIATNLSKINDIAHMLALEVKCGETNSVSQHSLDETKRDNEISKAEEGIRMILKDASAISPPENIMSSLHQEMHLSCSSSISDDQLGEKPVSITLSSSSLTEGLDSSARASPPNTSVCNTSKSDGFVLDKPKVADKVSSKREASAALAYFESILGALTRTKESIGRATRVAIDCAKFGVATKVVEILSSVLECESSLHRRVDLFFLVDSIVQSSRSLKGDIGAIYPLAIQTVLPRMLAAAAPPGSCSLENQRQCLKVLKVWQERRLLPESVIRPHITELESLSSFSSGGVVSRRSLRTERTFDDPLREMDGMMVNEYGSNSSIQLPGFCMPPMLKAAVDSDGEGFEAVTPEHTATESEGQEYVVQSIDKHRCILEAVEGELEMEDVAPPNEDEIPAISNGPRMDTEQVSDYPVINHVQTQPPFPKDLPVTTPTIHNRGVGGGGRNGGGGEGRDSGGGEGGDGGGDGGRNGGGGRVGGGGGGGEGGRGRSKQRGQRRLSYRLGVHSKFSSSSEIKKDILEESALQKPIKARAEPRISDADQHQAADRRGIHPFSSESARHQSVWTANNLPPADGTFKKNSRLRPPHPAPSNQFSYIQTDQQAQATRNAHHSYPNRFHHAHNNIDNVDLYRGRDAGEYWRSSSLHSGTCYEDCDRVPYDAGPYTSPRHRGYRDHRWAHHPSRPMNYREFLPHRIHSEGPFPITNRGSKYWRPR</sequence>
<dbReference type="Pfam" id="PF00855">
    <property type="entry name" value="PWWP"/>
    <property type="match status" value="1"/>
</dbReference>
<name>A0A484MDC9_9ASTE</name>
<dbReference type="Gene3D" id="2.30.30.140">
    <property type="match status" value="1"/>
</dbReference>
<feature type="compositionally biased region" description="Gly residues" evidence="2">
    <location>
        <begin position="1056"/>
        <end position="1084"/>
    </location>
</feature>
<proteinExistence type="predicted"/>
<evidence type="ECO:0000313" key="5">
    <source>
        <dbReference type="EMBL" id="VFQ86194.1"/>
    </source>
</evidence>
<dbReference type="SMART" id="SM00582">
    <property type="entry name" value="RPR"/>
    <property type="match status" value="1"/>
</dbReference>
<feature type="compositionally biased region" description="Polar residues" evidence="2">
    <location>
        <begin position="194"/>
        <end position="207"/>
    </location>
</feature>
<keyword evidence="6" id="KW-1185">Reference proteome</keyword>
<dbReference type="InterPro" id="IPR000313">
    <property type="entry name" value="PWWP_dom"/>
</dbReference>
<feature type="compositionally biased region" description="Basic residues" evidence="2">
    <location>
        <begin position="1087"/>
        <end position="1098"/>
    </location>
</feature>
<reference evidence="5 6" key="1">
    <citation type="submission" date="2018-04" db="EMBL/GenBank/DDBJ databases">
        <authorList>
            <person name="Vogel A."/>
        </authorList>
    </citation>
    <scope>NUCLEOTIDE SEQUENCE [LARGE SCALE GENOMIC DNA]</scope>
</reference>
<feature type="compositionally biased region" description="Gly residues" evidence="2">
    <location>
        <begin position="1038"/>
        <end position="1049"/>
    </location>
</feature>
<evidence type="ECO:0008006" key="7">
    <source>
        <dbReference type="Google" id="ProtNLM"/>
    </source>
</evidence>
<dbReference type="Pfam" id="PF04818">
    <property type="entry name" value="CID"/>
    <property type="match status" value="1"/>
</dbReference>
<dbReference type="PANTHER" id="PTHR12550">
    <property type="entry name" value="HEPATOMA-DERIVED GROWTH FACTOR-RELATED"/>
    <property type="match status" value="1"/>
</dbReference>
<dbReference type="EMBL" id="OOIL02003144">
    <property type="protein sequence ID" value="VFQ86194.1"/>
    <property type="molecule type" value="Genomic_DNA"/>
</dbReference>
<gene>
    <name evidence="5" type="ORF">CCAM_LOCUS27970</name>
</gene>
<evidence type="ECO:0000256" key="2">
    <source>
        <dbReference type="SAM" id="MobiDB-lite"/>
    </source>
</evidence>
<dbReference type="InterPro" id="IPR006569">
    <property type="entry name" value="CID_dom"/>
</dbReference>
<accession>A0A484MDC9</accession>
<dbReference type="PROSITE" id="PS51391">
    <property type="entry name" value="CID"/>
    <property type="match status" value="1"/>
</dbReference>
<feature type="region of interest" description="Disordered" evidence="2">
    <location>
        <begin position="1018"/>
        <end position="1112"/>
    </location>
</feature>
<feature type="domain" description="PWWP" evidence="3">
    <location>
        <begin position="22"/>
        <end position="79"/>
    </location>
</feature>
<feature type="domain" description="CID" evidence="4">
    <location>
        <begin position="742"/>
        <end position="883"/>
    </location>
</feature>
<organism evidence="5 6">
    <name type="scientific">Cuscuta campestris</name>
    <dbReference type="NCBI Taxonomy" id="132261"/>
    <lineage>
        <taxon>Eukaryota</taxon>
        <taxon>Viridiplantae</taxon>
        <taxon>Streptophyta</taxon>
        <taxon>Embryophyta</taxon>
        <taxon>Tracheophyta</taxon>
        <taxon>Spermatophyta</taxon>
        <taxon>Magnoliopsida</taxon>
        <taxon>eudicotyledons</taxon>
        <taxon>Gunneridae</taxon>
        <taxon>Pentapetalae</taxon>
        <taxon>asterids</taxon>
        <taxon>lamiids</taxon>
        <taxon>Solanales</taxon>
        <taxon>Convolvulaceae</taxon>
        <taxon>Cuscuteae</taxon>
        <taxon>Cuscuta</taxon>
        <taxon>Cuscuta subgen. Grammica</taxon>
        <taxon>Cuscuta sect. Cleistogrammica</taxon>
    </lineage>
</organism>
<evidence type="ECO:0000256" key="1">
    <source>
        <dbReference type="ARBA" id="ARBA00022664"/>
    </source>
</evidence>
<dbReference type="OrthoDB" id="62853at2759"/>
<dbReference type="Proteomes" id="UP000595140">
    <property type="component" value="Unassembled WGS sequence"/>
</dbReference>
<dbReference type="Gene3D" id="1.25.40.90">
    <property type="match status" value="1"/>
</dbReference>
<dbReference type="PROSITE" id="PS50812">
    <property type="entry name" value="PWWP"/>
    <property type="match status" value="1"/>
</dbReference>
<dbReference type="SUPFAM" id="SSF63748">
    <property type="entry name" value="Tudor/PWWP/MBT"/>
    <property type="match status" value="1"/>
</dbReference>